<comment type="caution">
    <text evidence="1">The sequence shown here is derived from an EMBL/GenBank/DDBJ whole genome shotgun (WGS) entry which is preliminary data.</text>
</comment>
<proteinExistence type="predicted"/>
<evidence type="ECO:0000313" key="1">
    <source>
        <dbReference type="EMBL" id="KAF2464317.1"/>
    </source>
</evidence>
<gene>
    <name evidence="1" type="ORF">BDR25DRAFT_361820</name>
</gene>
<dbReference type="EMBL" id="MU003538">
    <property type="protein sequence ID" value="KAF2464317.1"/>
    <property type="molecule type" value="Genomic_DNA"/>
</dbReference>
<accession>A0ACB6QDX1</accession>
<organism evidence="1 2">
    <name type="scientific">Lindgomyces ingoldianus</name>
    <dbReference type="NCBI Taxonomy" id="673940"/>
    <lineage>
        <taxon>Eukaryota</taxon>
        <taxon>Fungi</taxon>
        <taxon>Dikarya</taxon>
        <taxon>Ascomycota</taxon>
        <taxon>Pezizomycotina</taxon>
        <taxon>Dothideomycetes</taxon>
        <taxon>Pleosporomycetidae</taxon>
        <taxon>Pleosporales</taxon>
        <taxon>Lindgomycetaceae</taxon>
        <taxon>Lindgomyces</taxon>
    </lineage>
</organism>
<protein>
    <submittedName>
        <fullName evidence="1">Uncharacterized protein</fullName>
    </submittedName>
</protein>
<reference evidence="1" key="1">
    <citation type="journal article" date="2020" name="Stud. Mycol.">
        <title>101 Dothideomycetes genomes: a test case for predicting lifestyles and emergence of pathogens.</title>
        <authorList>
            <person name="Haridas S."/>
            <person name="Albert R."/>
            <person name="Binder M."/>
            <person name="Bloem J."/>
            <person name="Labutti K."/>
            <person name="Salamov A."/>
            <person name="Andreopoulos B."/>
            <person name="Baker S."/>
            <person name="Barry K."/>
            <person name="Bills G."/>
            <person name="Bluhm B."/>
            <person name="Cannon C."/>
            <person name="Castanera R."/>
            <person name="Culley D."/>
            <person name="Daum C."/>
            <person name="Ezra D."/>
            <person name="Gonzalez J."/>
            <person name="Henrissat B."/>
            <person name="Kuo A."/>
            <person name="Liang C."/>
            <person name="Lipzen A."/>
            <person name="Lutzoni F."/>
            <person name="Magnuson J."/>
            <person name="Mondo S."/>
            <person name="Nolan M."/>
            <person name="Ohm R."/>
            <person name="Pangilinan J."/>
            <person name="Park H.-J."/>
            <person name="Ramirez L."/>
            <person name="Alfaro M."/>
            <person name="Sun H."/>
            <person name="Tritt A."/>
            <person name="Yoshinaga Y."/>
            <person name="Zwiers L.-H."/>
            <person name="Turgeon B."/>
            <person name="Goodwin S."/>
            <person name="Spatafora J."/>
            <person name="Crous P."/>
            <person name="Grigoriev I."/>
        </authorList>
    </citation>
    <scope>NUCLEOTIDE SEQUENCE</scope>
    <source>
        <strain evidence="1">ATCC 200398</strain>
    </source>
</reference>
<name>A0ACB6QDX1_9PLEO</name>
<keyword evidence="2" id="KW-1185">Reference proteome</keyword>
<evidence type="ECO:0000313" key="2">
    <source>
        <dbReference type="Proteomes" id="UP000799755"/>
    </source>
</evidence>
<dbReference type="Proteomes" id="UP000799755">
    <property type="component" value="Unassembled WGS sequence"/>
</dbReference>
<sequence>MKAEHASYACKGTLNGSSRFLGERALPRSIYVARGGSMDLSLDTGYVRGRYLSLKHVEAAEHEWEGGLIPRLEKMVTDPYVGWMDEWRNRKADCWGTLIAFKFRSTGCMKQFRYQNAEGKYVRTGMSIDIPLGNRASHSLLAKPFLNRTLLLKPIRGIMSNEGGKGRTMKNHYRVHEANDN</sequence>